<organism evidence="1 2">
    <name type="scientific">Francisella sciaenopsi</name>
    <dbReference type="NCBI Taxonomy" id="3055034"/>
    <lineage>
        <taxon>Bacteria</taxon>
        <taxon>Pseudomonadati</taxon>
        <taxon>Pseudomonadota</taxon>
        <taxon>Gammaproteobacteria</taxon>
        <taxon>Thiotrichales</taxon>
        <taxon>Francisellaceae</taxon>
        <taxon>Francisella</taxon>
    </lineage>
</organism>
<reference evidence="1 2" key="1">
    <citation type="journal article" date="2024" name="Dis. Aquat. Organ.">
        <title>Francisella sciaenopsi sp. nov. isolated from diseased red drum Sciaenops ocellatus in Florida, USA.</title>
        <authorList>
            <person name="Kawahara M."/>
            <person name="Cody T.T."/>
            <person name="Yanong R.P.E."/>
            <person name="Henderson E."/>
            <person name="Yazdi Z."/>
            <person name="Soto E."/>
        </authorList>
    </citation>
    <scope>NUCLEOTIDE SEQUENCE [LARGE SCALE GENOMIC DNA]</scope>
    <source>
        <strain evidence="1 2">R22-20-7</strain>
    </source>
</reference>
<name>A0ABQ6PFS6_9GAMM</name>
<protein>
    <submittedName>
        <fullName evidence="1">Uncharacterized protein</fullName>
    </submittedName>
</protein>
<comment type="caution">
    <text evidence="1">The sequence shown here is derived from an EMBL/GenBank/DDBJ whole genome shotgun (WGS) entry which is preliminary data.</text>
</comment>
<evidence type="ECO:0000313" key="2">
    <source>
        <dbReference type="Proteomes" id="UP001628164"/>
    </source>
</evidence>
<dbReference type="InterPro" id="IPR036291">
    <property type="entry name" value="NAD(P)-bd_dom_sf"/>
</dbReference>
<evidence type="ECO:0000313" key="1">
    <source>
        <dbReference type="EMBL" id="GMN89138.1"/>
    </source>
</evidence>
<dbReference type="Proteomes" id="UP001628164">
    <property type="component" value="Unassembled WGS sequence"/>
</dbReference>
<dbReference type="SUPFAM" id="SSF51735">
    <property type="entry name" value="NAD(P)-binding Rossmann-fold domains"/>
    <property type="match status" value="1"/>
</dbReference>
<accession>A0ABQ6PFS6</accession>
<dbReference type="EMBL" id="BTHG01000002">
    <property type="protein sequence ID" value="GMN89138.1"/>
    <property type="molecule type" value="Genomic_DNA"/>
</dbReference>
<keyword evidence="2" id="KW-1185">Reference proteome</keyword>
<dbReference type="Gene3D" id="3.40.50.720">
    <property type="entry name" value="NAD(P)-binding Rossmann-like Domain"/>
    <property type="match status" value="1"/>
</dbReference>
<sequence>MTWISVHNLSRVVEFIIDNKPDKKEIYNLTSPEACQHRHLIELLGKYLAKKHIIKIQVQ</sequence>
<gene>
    <name evidence="1" type="ORF">fsci_06240</name>
</gene>
<proteinExistence type="predicted"/>